<dbReference type="KEGG" id="rci:RRC434"/>
<dbReference type="InterPro" id="IPR036259">
    <property type="entry name" value="MFS_trans_sf"/>
</dbReference>
<comment type="subcellular location">
    <subcellularLocation>
        <location evidence="1">Cell membrane</location>
        <topology evidence="1">Multi-pass membrane protein</topology>
    </subcellularLocation>
</comment>
<evidence type="ECO:0000256" key="6">
    <source>
        <dbReference type="ARBA" id="ARBA00023136"/>
    </source>
</evidence>
<accession>Q0W0F5</accession>
<dbReference type="Proteomes" id="UP000000663">
    <property type="component" value="Chromosome"/>
</dbReference>
<dbReference type="PANTHER" id="PTHR23517:SF2">
    <property type="entry name" value="MULTIDRUG RESISTANCE PROTEIN MDTH"/>
    <property type="match status" value="1"/>
</dbReference>
<dbReference type="STRING" id="351160.RRC434"/>
<dbReference type="EMBL" id="AM114193">
    <property type="protein sequence ID" value="CAJ38138.1"/>
    <property type="molecule type" value="Genomic_DNA"/>
</dbReference>
<proteinExistence type="predicted"/>
<evidence type="ECO:0000256" key="1">
    <source>
        <dbReference type="ARBA" id="ARBA00004651"/>
    </source>
</evidence>
<reference evidence="9 10" key="1">
    <citation type="journal article" date="2006" name="Science">
        <title>Genome of rice cluster I archaea -- the key methane producers in the rice rhizosphere.</title>
        <authorList>
            <person name="Erkel C."/>
            <person name="Kube M."/>
            <person name="Reinhardt R."/>
            <person name="Liesack W."/>
        </authorList>
    </citation>
    <scope>NUCLEOTIDE SEQUENCE [LARGE SCALE GENOMIC DNA]</scope>
    <source>
        <strain evidence="10">DSM 22066 / NBRC 105507 / MRE50</strain>
    </source>
</reference>
<dbReference type="OrthoDB" id="117970at2157"/>
<evidence type="ECO:0000313" key="9">
    <source>
        <dbReference type="EMBL" id="CAJ38138.1"/>
    </source>
</evidence>
<feature type="transmembrane region" description="Helical" evidence="7">
    <location>
        <begin position="54"/>
        <end position="72"/>
    </location>
</feature>
<evidence type="ECO:0000256" key="4">
    <source>
        <dbReference type="ARBA" id="ARBA00022692"/>
    </source>
</evidence>
<protein>
    <submittedName>
        <fullName evidence="9">Permease (Major facilitator superfamily)</fullName>
    </submittedName>
</protein>
<keyword evidence="10" id="KW-1185">Reference proteome</keyword>
<gene>
    <name evidence="9" type="ORF">RRC434</name>
</gene>
<dbReference type="InterPro" id="IPR050171">
    <property type="entry name" value="MFS_Transporters"/>
</dbReference>
<dbReference type="PROSITE" id="PS50850">
    <property type="entry name" value="MFS"/>
    <property type="match status" value="1"/>
</dbReference>
<sequence length="426" mass="46650">MKTITRLTRTLKYFDRQVWTLFVADIINVLGTSLVNTFLAIYMYTNMGISMTDVGIGFFVSAIIGAVASYIGGSLADSVGRKKILIAGLAMQVGVYLLFSYALDANFSFSYMVIVMAINALVGSLYRPIPEVMVADVVEPSKRVEAYGLLRIGANLGWVIGPVLGGSLLLFMPYSSVFYITALTTFIYLLIAVFLLRDTKPATVKQKLNLKDIKYILSDRVFLFFCILWALMLVPYQQMYTLLSVYSSSYVGLNEFWVGVIFAESGIIVVLTQFAVSAQVKKFRMTTALVVCCLIFAAGFGMLATSTIVVLPFIAVAVLTIAEMIWSPAAATLQANLAPEDRRGGYFGFSSLFTQVGYAIGPLFGGVLKDSMNNNVPSMWLVVGALFVVCSFGFLLLARIVPAKANGTPVKFWKKKTEAVIKVSDK</sequence>
<dbReference type="InterPro" id="IPR011701">
    <property type="entry name" value="MFS"/>
</dbReference>
<name>Q0W0F5_METAR</name>
<evidence type="ECO:0000256" key="3">
    <source>
        <dbReference type="ARBA" id="ARBA00022475"/>
    </source>
</evidence>
<dbReference type="Gene3D" id="1.20.1250.20">
    <property type="entry name" value="MFS general substrate transporter like domains"/>
    <property type="match status" value="1"/>
</dbReference>
<feature type="transmembrane region" description="Helical" evidence="7">
    <location>
        <begin position="217"/>
        <end position="236"/>
    </location>
</feature>
<dbReference type="SUPFAM" id="SSF103473">
    <property type="entry name" value="MFS general substrate transporter"/>
    <property type="match status" value="1"/>
</dbReference>
<dbReference type="AlphaFoldDB" id="Q0W0F5"/>
<feature type="transmembrane region" description="Helical" evidence="7">
    <location>
        <begin position="149"/>
        <end position="171"/>
    </location>
</feature>
<dbReference type="Pfam" id="PF07690">
    <property type="entry name" value="MFS_1"/>
    <property type="match status" value="1"/>
</dbReference>
<feature type="transmembrane region" description="Helical" evidence="7">
    <location>
        <begin position="283"/>
        <end position="304"/>
    </location>
</feature>
<evidence type="ECO:0000256" key="2">
    <source>
        <dbReference type="ARBA" id="ARBA00022448"/>
    </source>
</evidence>
<dbReference type="eggNOG" id="arCOG00132">
    <property type="taxonomic scope" value="Archaea"/>
</dbReference>
<feature type="transmembrane region" description="Helical" evidence="7">
    <location>
        <begin position="21"/>
        <end position="42"/>
    </location>
</feature>
<evidence type="ECO:0000313" key="10">
    <source>
        <dbReference type="Proteomes" id="UP000000663"/>
    </source>
</evidence>
<dbReference type="GO" id="GO:0022857">
    <property type="term" value="F:transmembrane transporter activity"/>
    <property type="evidence" value="ECO:0007669"/>
    <property type="project" value="InterPro"/>
</dbReference>
<keyword evidence="6 7" id="KW-0472">Membrane</keyword>
<evidence type="ECO:0000256" key="7">
    <source>
        <dbReference type="SAM" id="Phobius"/>
    </source>
</evidence>
<keyword evidence="5 7" id="KW-1133">Transmembrane helix</keyword>
<keyword evidence="3" id="KW-1003">Cell membrane</keyword>
<feature type="transmembrane region" description="Helical" evidence="7">
    <location>
        <begin position="379"/>
        <end position="401"/>
    </location>
</feature>
<feature type="transmembrane region" description="Helical" evidence="7">
    <location>
        <begin position="256"/>
        <end position="276"/>
    </location>
</feature>
<feature type="transmembrane region" description="Helical" evidence="7">
    <location>
        <begin position="177"/>
        <end position="196"/>
    </location>
</feature>
<dbReference type="InterPro" id="IPR020846">
    <property type="entry name" value="MFS_dom"/>
</dbReference>
<dbReference type="GO" id="GO:0005886">
    <property type="term" value="C:plasma membrane"/>
    <property type="evidence" value="ECO:0007669"/>
    <property type="project" value="UniProtKB-SubCell"/>
</dbReference>
<evidence type="ECO:0000256" key="5">
    <source>
        <dbReference type="ARBA" id="ARBA00022989"/>
    </source>
</evidence>
<feature type="transmembrane region" description="Helical" evidence="7">
    <location>
        <begin position="310"/>
        <end position="333"/>
    </location>
</feature>
<organism evidence="9 10">
    <name type="scientific">Methanocella arvoryzae (strain DSM 22066 / NBRC 105507 / MRE50)</name>
    <dbReference type="NCBI Taxonomy" id="351160"/>
    <lineage>
        <taxon>Archaea</taxon>
        <taxon>Methanobacteriati</taxon>
        <taxon>Methanobacteriota</taxon>
        <taxon>Stenosarchaea group</taxon>
        <taxon>Methanomicrobia</taxon>
        <taxon>Methanocellales</taxon>
        <taxon>Methanocellaceae</taxon>
        <taxon>Methanocella</taxon>
    </lineage>
</organism>
<feature type="transmembrane region" description="Helical" evidence="7">
    <location>
        <begin position="84"/>
        <end position="103"/>
    </location>
</feature>
<evidence type="ECO:0000259" key="8">
    <source>
        <dbReference type="PROSITE" id="PS50850"/>
    </source>
</evidence>
<keyword evidence="4 7" id="KW-0812">Transmembrane</keyword>
<feature type="transmembrane region" description="Helical" evidence="7">
    <location>
        <begin position="109"/>
        <end position="129"/>
    </location>
</feature>
<keyword evidence="2" id="KW-0813">Transport</keyword>
<dbReference type="CDD" id="cd17329">
    <property type="entry name" value="MFS_MdtH_MDR_like"/>
    <property type="match status" value="1"/>
</dbReference>
<dbReference type="PANTHER" id="PTHR23517">
    <property type="entry name" value="RESISTANCE PROTEIN MDTM, PUTATIVE-RELATED-RELATED"/>
    <property type="match status" value="1"/>
</dbReference>
<feature type="domain" description="Major facilitator superfamily (MFS) profile" evidence="8">
    <location>
        <begin position="17"/>
        <end position="402"/>
    </location>
</feature>
<feature type="transmembrane region" description="Helical" evidence="7">
    <location>
        <begin position="345"/>
        <end position="367"/>
    </location>
</feature>